<dbReference type="PANTHER" id="PTHR30204">
    <property type="entry name" value="REDOX-CYCLING DRUG-SENSING TRANSCRIPTIONAL ACTIVATOR SOXR"/>
    <property type="match status" value="1"/>
</dbReference>
<dbReference type="SUPFAM" id="SSF46955">
    <property type="entry name" value="Putative DNA-binding domain"/>
    <property type="match status" value="1"/>
</dbReference>
<feature type="domain" description="HTH merR-type" evidence="2">
    <location>
        <begin position="1"/>
        <end position="69"/>
    </location>
</feature>
<dbReference type="Pfam" id="PF13411">
    <property type="entry name" value="MerR_1"/>
    <property type="match status" value="1"/>
</dbReference>
<dbReference type="InterPro" id="IPR047057">
    <property type="entry name" value="MerR_fam"/>
</dbReference>
<gene>
    <name evidence="3" type="ORF">ACH47X_06920</name>
</gene>
<dbReference type="InterPro" id="IPR000551">
    <property type="entry name" value="MerR-type_HTH_dom"/>
</dbReference>
<dbReference type="PRINTS" id="PR00040">
    <property type="entry name" value="HTHMERR"/>
</dbReference>
<dbReference type="SMART" id="SM00422">
    <property type="entry name" value="HTH_MERR"/>
    <property type="match status" value="1"/>
</dbReference>
<dbReference type="EMBL" id="JBIRYI010000003">
    <property type="protein sequence ID" value="MFI2486626.1"/>
    <property type="molecule type" value="Genomic_DNA"/>
</dbReference>
<proteinExistence type="predicted"/>
<sequence>MRSSELAALAGVTIRTLRHYHQIGLLEEPDLASNDYREYDVRHLARLLRIIRLTELGVPLADLPELLDDPEAAADLLDRLDEEAAAGIRRLISRRAVIAVLRQHGVVPDLPPARSARPGPRR</sequence>
<accession>A0ABW7XGJ3</accession>
<dbReference type="Proteomes" id="UP001611580">
    <property type="component" value="Unassembled WGS sequence"/>
</dbReference>
<name>A0ABW7XGJ3_9MICO</name>
<protein>
    <submittedName>
        <fullName evidence="3">MerR family transcriptional regulator</fullName>
    </submittedName>
</protein>
<keyword evidence="1" id="KW-0238">DNA-binding</keyword>
<dbReference type="PROSITE" id="PS50937">
    <property type="entry name" value="HTH_MERR_2"/>
    <property type="match status" value="1"/>
</dbReference>
<dbReference type="Gene3D" id="1.10.1660.10">
    <property type="match status" value="1"/>
</dbReference>
<reference evidence="3 4" key="1">
    <citation type="submission" date="2024-10" db="EMBL/GenBank/DDBJ databases">
        <title>The Natural Products Discovery Center: Release of the First 8490 Sequenced Strains for Exploring Actinobacteria Biosynthetic Diversity.</title>
        <authorList>
            <person name="Kalkreuter E."/>
            <person name="Kautsar S.A."/>
            <person name="Yang D."/>
            <person name="Bader C.D."/>
            <person name="Teijaro C.N."/>
            <person name="Fluegel L."/>
            <person name="Davis C.M."/>
            <person name="Simpson J.R."/>
            <person name="Lauterbach L."/>
            <person name="Steele A.D."/>
            <person name="Gui C."/>
            <person name="Meng S."/>
            <person name="Li G."/>
            <person name="Viehrig K."/>
            <person name="Ye F."/>
            <person name="Su P."/>
            <person name="Kiefer A.F."/>
            <person name="Nichols A."/>
            <person name="Cepeda A.J."/>
            <person name="Yan W."/>
            <person name="Fan B."/>
            <person name="Jiang Y."/>
            <person name="Adhikari A."/>
            <person name="Zheng C.-J."/>
            <person name="Schuster L."/>
            <person name="Cowan T.M."/>
            <person name="Smanski M.J."/>
            <person name="Chevrette M.G."/>
            <person name="De Carvalho L.P.S."/>
            <person name="Shen B."/>
        </authorList>
    </citation>
    <scope>NUCLEOTIDE SEQUENCE [LARGE SCALE GENOMIC DNA]</scope>
    <source>
        <strain evidence="3 4">NPDC019481</strain>
    </source>
</reference>
<dbReference type="InterPro" id="IPR009061">
    <property type="entry name" value="DNA-bd_dom_put_sf"/>
</dbReference>
<organism evidence="3 4">
    <name type="scientific">Promicromonospora kroppenstedtii</name>
    <dbReference type="NCBI Taxonomy" id="440482"/>
    <lineage>
        <taxon>Bacteria</taxon>
        <taxon>Bacillati</taxon>
        <taxon>Actinomycetota</taxon>
        <taxon>Actinomycetes</taxon>
        <taxon>Micrococcales</taxon>
        <taxon>Promicromonosporaceae</taxon>
        <taxon>Promicromonospora</taxon>
    </lineage>
</organism>
<evidence type="ECO:0000259" key="2">
    <source>
        <dbReference type="PROSITE" id="PS50937"/>
    </source>
</evidence>
<keyword evidence="4" id="KW-1185">Reference proteome</keyword>
<evidence type="ECO:0000313" key="3">
    <source>
        <dbReference type="EMBL" id="MFI2486626.1"/>
    </source>
</evidence>
<evidence type="ECO:0000313" key="4">
    <source>
        <dbReference type="Proteomes" id="UP001611580"/>
    </source>
</evidence>
<dbReference type="PANTHER" id="PTHR30204:SF93">
    <property type="entry name" value="HTH MERR-TYPE DOMAIN-CONTAINING PROTEIN"/>
    <property type="match status" value="1"/>
</dbReference>
<comment type="caution">
    <text evidence="3">The sequence shown here is derived from an EMBL/GenBank/DDBJ whole genome shotgun (WGS) entry which is preliminary data.</text>
</comment>
<evidence type="ECO:0000256" key="1">
    <source>
        <dbReference type="ARBA" id="ARBA00023125"/>
    </source>
</evidence>
<dbReference type="RefSeq" id="WP_397402693.1">
    <property type="nucleotide sequence ID" value="NZ_JBIRYI010000003.1"/>
</dbReference>